<comment type="caution">
    <text evidence="15">The sequence shown here is derived from an EMBL/GenBank/DDBJ whole genome shotgun (WGS) entry which is preliminary data.</text>
</comment>
<dbReference type="SUPFAM" id="SSF53448">
    <property type="entry name" value="Nucleotide-diphospho-sugar transferases"/>
    <property type="match status" value="1"/>
</dbReference>
<feature type="region of interest" description="Disordered" evidence="13">
    <location>
        <begin position="380"/>
        <end position="404"/>
    </location>
</feature>
<evidence type="ECO:0000256" key="13">
    <source>
        <dbReference type="SAM" id="MobiDB-lite"/>
    </source>
</evidence>
<comment type="catalytic activity">
    <reaction evidence="12">
        <text>[(1-&gt;4)-N-acetyl-beta-D-glucosaminyl](n) + UDP-N-acetyl-alpha-D-glucosamine = [(1-&gt;4)-N-acetyl-beta-D-glucosaminyl](n+1) + UDP + H(+)</text>
        <dbReference type="Rhea" id="RHEA:16637"/>
        <dbReference type="Rhea" id="RHEA-COMP:9593"/>
        <dbReference type="Rhea" id="RHEA-COMP:9595"/>
        <dbReference type="ChEBI" id="CHEBI:15378"/>
        <dbReference type="ChEBI" id="CHEBI:17029"/>
        <dbReference type="ChEBI" id="CHEBI:57705"/>
        <dbReference type="ChEBI" id="CHEBI:58223"/>
        <dbReference type="EC" id="2.4.1.16"/>
    </reaction>
</comment>
<evidence type="ECO:0000256" key="3">
    <source>
        <dbReference type="ARBA" id="ARBA00022475"/>
    </source>
</evidence>
<evidence type="ECO:0000313" key="16">
    <source>
        <dbReference type="Proteomes" id="UP000735302"/>
    </source>
</evidence>
<dbReference type="PANTHER" id="PTHR22914:SF42">
    <property type="entry name" value="CHITIN SYNTHASE"/>
    <property type="match status" value="1"/>
</dbReference>
<comment type="similarity">
    <text evidence="11">Belongs to the chitin synthase family. Class IV subfamily.</text>
</comment>
<comment type="subcellular location">
    <subcellularLocation>
        <location evidence="1">Cell membrane</location>
        <topology evidence="1">Multi-pass membrane protein</topology>
    </subcellularLocation>
</comment>
<dbReference type="GO" id="GO:0006031">
    <property type="term" value="P:chitin biosynthetic process"/>
    <property type="evidence" value="ECO:0007669"/>
    <property type="project" value="TreeGrafter"/>
</dbReference>
<feature type="transmembrane region" description="Helical" evidence="14">
    <location>
        <begin position="810"/>
        <end position="828"/>
    </location>
</feature>
<name>A0AAV3ZQC5_9GAST</name>
<evidence type="ECO:0000256" key="7">
    <source>
        <dbReference type="ARBA" id="ARBA00022989"/>
    </source>
</evidence>
<gene>
    <name evidence="15" type="ORF">PoB_002326800</name>
</gene>
<evidence type="ECO:0000256" key="9">
    <source>
        <dbReference type="ARBA" id="ARBA00023136"/>
    </source>
</evidence>
<feature type="transmembrane region" description="Helical" evidence="14">
    <location>
        <begin position="708"/>
        <end position="727"/>
    </location>
</feature>
<reference evidence="15 16" key="1">
    <citation type="journal article" date="2021" name="Elife">
        <title>Chloroplast acquisition without the gene transfer in kleptoplastic sea slugs, Plakobranchus ocellatus.</title>
        <authorList>
            <person name="Maeda T."/>
            <person name="Takahashi S."/>
            <person name="Yoshida T."/>
            <person name="Shimamura S."/>
            <person name="Takaki Y."/>
            <person name="Nagai Y."/>
            <person name="Toyoda A."/>
            <person name="Suzuki Y."/>
            <person name="Arimoto A."/>
            <person name="Ishii H."/>
            <person name="Satoh N."/>
            <person name="Nishiyama T."/>
            <person name="Hasebe M."/>
            <person name="Maruyama T."/>
            <person name="Minagawa J."/>
            <person name="Obokata J."/>
            <person name="Shigenobu S."/>
        </authorList>
    </citation>
    <scope>NUCLEOTIDE SEQUENCE [LARGE SCALE GENOMIC DNA]</scope>
</reference>
<evidence type="ECO:0000256" key="5">
    <source>
        <dbReference type="ARBA" id="ARBA00022679"/>
    </source>
</evidence>
<feature type="transmembrane region" description="Helical" evidence="14">
    <location>
        <begin position="142"/>
        <end position="165"/>
    </location>
</feature>
<keyword evidence="3" id="KW-1003">Cell membrane</keyword>
<dbReference type="Proteomes" id="UP000735302">
    <property type="component" value="Unassembled WGS sequence"/>
</dbReference>
<keyword evidence="6 14" id="KW-0812">Transmembrane</keyword>
<dbReference type="PANTHER" id="PTHR22914">
    <property type="entry name" value="CHITIN SYNTHASE"/>
    <property type="match status" value="1"/>
</dbReference>
<feature type="transmembrane region" description="Helical" evidence="14">
    <location>
        <begin position="848"/>
        <end position="868"/>
    </location>
</feature>
<evidence type="ECO:0000313" key="15">
    <source>
        <dbReference type="EMBL" id="GFN96762.1"/>
    </source>
</evidence>
<feature type="region of interest" description="Disordered" evidence="13">
    <location>
        <begin position="187"/>
        <end position="214"/>
    </location>
</feature>
<evidence type="ECO:0000256" key="6">
    <source>
        <dbReference type="ARBA" id="ARBA00022692"/>
    </source>
</evidence>
<evidence type="ECO:0000256" key="2">
    <source>
        <dbReference type="ARBA" id="ARBA00012543"/>
    </source>
</evidence>
<accession>A0AAV3ZQC5</accession>
<proteinExistence type="inferred from homology"/>
<dbReference type="EMBL" id="BLXT01002699">
    <property type="protein sequence ID" value="GFN96762.1"/>
    <property type="molecule type" value="Genomic_DNA"/>
</dbReference>
<protein>
    <recommendedName>
        <fullName evidence="2">chitin synthase</fullName>
        <ecNumber evidence="2">2.4.1.16</ecNumber>
    </recommendedName>
</protein>
<feature type="transmembrane region" description="Helical" evidence="14">
    <location>
        <begin position="650"/>
        <end position="668"/>
    </location>
</feature>
<dbReference type="GO" id="GO:0004100">
    <property type="term" value="F:chitin synthase activity"/>
    <property type="evidence" value="ECO:0007669"/>
    <property type="project" value="UniProtKB-EC"/>
</dbReference>
<keyword evidence="10" id="KW-0325">Glycoprotein</keyword>
<evidence type="ECO:0000256" key="8">
    <source>
        <dbReference type="ARBA" id="ARBA00023054"/>
    </source>
</evidence>
<dbReference type="CDD" id="cd04190">
    <property type="entry name" value="Chitin_synth_C"/>
    <property type="match status" value="1"/>
</dbReference>
<evidence type="ECO:0000256" key="11">
    <source>
        <dbReference type="ARBA" id="ARBA00046329"/>
    </source>
</evidence>
<evidence type="ECO:0000256" key="4">
    <source>
        <dbReference type="ARBA" id="ARBA00022676"/>
    </source>
</evidence>
<dbReference type="AlphaFoldDB" id="A0AAV3ZQC5"/>
<evidence type="ECO:0000256" key="1">
    <source>
        <dbReference type="ARBA" id="ARBA00004651"/>
    </source>
</evidence>
<dbReference type="Gene3D" id="3.90.550.10">
    <property type="entry name" value="Spore Coat Polysaccharide Biosynthesis Protein SpsA, Chain A"/>
    <property type="match status" value="1"/>
</dbReference>
<feature type="transmembrane region" description="Helical" evidence="14">
    <location>
        <begin position="680"/>
        <end position="702"/>
    </location>
</feature>
<dbReference type="EC" id="2.4.1.16" evidence="2"/>
<dbReference type="InterPro" id="IPR004835">
    <property type="entry name" value="Chitin_synth"/>
</dbReference>
<keyword evidence="9 14" id="KW-0472">Membrane</keyword>
<keyword evidence="8" id="KW-0175">Coiled coil</keyword>
<dbReference type="FunFam" id="3.90.550.10:FF:000139">
    <property type="entry name" value="Chitin synthase 8"/>
    <property type="match status" value="1"/>
</dbReference>
<feature type="transmembrane region" description="Helical" evidence="14">
    <location>
        <begin position="109"/>
        <end position="130"/>
    </location>
</feature>
<evidence type="ECO:0000256" key="14">
    <source>
        <dbReference type="SAM" id="Phobius"/>
    </source>
</evidence>
<evidence type="ECO:0000256" key="10">
    <source>
        <dbReference type="ARBA" id="ARBA00023180"/>
    </source>
</evidence>
<dbReference type="GO" id="GO:0005886">
    <property type="term" value="C:plasma membrane"/>
    <property type="evidence" value="ECO:0007669"/>
    <property type="project" value="UniProtKB-SubCell"/>
</dbReference>
<keyword evidence="5" id="KW-0808">Transferase</keyword>
<sequence length="1092" mass="125322">MDFSAFFVGFGPGSPGLLENLEWDLPVAVWLVSLTWWENYISEDWSFFGYFRPSMKLFRHTLQETRETSCFLTAPFKVGLVVALGRFLPGVEFSLIGWDPASGETMSEFYAVHYSLLCILLGSAILCTYLGTLACKLQMQRAAFAFPLILSPPASLAVVYLQMFLTPHFSSVFPDFNLNLRRKRDSQKLNPELSPNEREKSDEQSKDKGRDSANTCDKDVPTIYVCATLWHENKQEMTQLLKSLFRLDYSHCASKQAQARYKVRDPDYYETEMHIMFDDAYELDEKTKKFVPNSYVRLFIACMEEAAWSVLKGFIVIPSPVKVATPYGGQLVWTMPGQNKLVVHLKDKNRIRHRKRWSQIMYMYYLLGLKLLGTKDGGNTIDEDRTSQHQNSATLGNGKRSDTEKIRRKQLPFKQLLSRMSRSEYDQLVDKAENTFILTLDGDVDFKPEAVKLLVDRMKKNKKVAAVCGRIHPIGAGPLVWYQQFEYAVGHWLQKAAEHVFGCVLCCPGCFSLFRASALMDDNVMKTYTVKPTEARHYIQYEQGEDRWLSTLLLQQGYRIEYSACSDAYTYAPEKFAEFFHQRRRWSPSTLANILDLLGSWRNTTRLNDNISCLFILYQLILVMATIIAPSFLVLLSTFALNTVVGISPVWSYILSITPVAFYIYICLKRSTDAQIQVGAVMCAGYSVVMVIIAVSTLISIVQESFTSPSVIFVTLLISIVILTSFMHPQDEPKGTIQNPEIEPLGIETDPDNPSWLQIPTIGDGPVETLDKTESEFWKFMIKTYLYPIDKNEAEQKKVTKDLKDLRNSMVFICIILNLLWTVIALQLQAVQDDLKKIYLGGRYEPMSIFFLTIFAIVIAVQFLGMLIHRWGTFLHFMSNTHVDWFNKSHTDEEFARYVIKQIEQKQNLEPEVDSDEQSSDDGSLDQTLQTDCEDDDSSTYSAQLPHVNAGRNSHTRTPRDPNEDIFPDFYMRKPSIPGHFPRLEKILDHHLNQKNRRSNRSHIFRRLVRTNSGWSDSSEGSIKDTNENDRSWSFWGSGAGGDSRRQDKNRYSWGWNAKNHTLRDRFLRLSHGLEGETIYEEDGSLRSIKVV</sequence>
<keyword evidence="7 14" id="KW-1133">Transmembrane helix</keyword>
<feature type="transmembrane region" description="Helical" evidence="14">
    <location>
        <begin position="499"/>
        <end position="518"/>
    </location>
</feature>
<feature type="transmembrane region" description="Helical" evidence="14">
    <location>
        <begin position="615"/>
        <end position="638"/>
    </location>
</feature>
<dbReference type="Pfam" id="PF03142">
    <property type="entry name" value="Chitin_synth_2"/>
    <property type="match status" value="1"/>
</dbReference>
<keyword evidence="16" id="KW-1185">Reference proteome</keyword>
<feature type="compositionally biased region" description="Basic and acidic residues" evidence="13">
    <location>
        <begin position="195"/>
        <end position="214"/>
    </location>
</feature>
<keyword evidence="4" id="KW-0328">Glycosyltransferase</keyword>
<feature type="region of interest" description="Disordered" evidence="13">
    <location>
        <begin position="908"/>
        <end position="967"/>
    </location>
</feature>
<feature type="compositionally biased region" description="Acidic residues" evidence="13">
    <location>
        <begin position="911"/>
        <end position="924"/>
    </location>
</feature>
<evidence type="ECO:0000256" key="12">
    <source>
        <dbReference type="ARBA" id="ARBA00048014"/>
    </source>
</evidence>
<organism evidence="15 16">
    <name type="scientific">Plakobranchus ocellatus</name>
    <dbReference type="NCBI Taxonomy" id="259542"/>
    <lineage>
        <taxon>Eukaryota</taxon>
        <taxon>Metazoa</taxon>
        <taxon>Spiralia</taxon>
        <taxon>Lophotrochozoa</taxon>
        <taxon>Mollusca</taxon>
        <taxon>Gastropoda</taxon>
        <taxon>Heterobranchia</taxon>
        <taxon>Euthyneura</taxon>
        <taxon>Panpulmonata</taxon>
        <taxon>Sacoglossa</taxon>
        <taxon>Placobranchoidea</taxon>
        <taxon>Plakobranchidae</taxon>
        <taxon>Plakobranchus</taxon>
    </lineage>
</organism>
<dbReference type="InterPro" id="IPR029044">
    <property type="entry name" value="Nucleotide-diphossugar_trans"/>
</dbReference>